<dbReference type="HAMAP" id="MF_00161">
    <property type="entry name" value="LspA"/>
    <property type="match status" value="1"/>
</dbReference>
<evidence type="ECO:0000256" key="8">
    <source>
        <dbReference type="ARBA" id="ARBA00023136"/>
    </source>
</evidence>
<evidence type="ECO:0000313" key="14">
    <source>
        <dbReference type="Proteomes" id="UP001501777"/>
    </source>
</evidence>
<feature type="compositionally biased region" description="Low complexity" evidence="12">
    <location>
        <begin position="182"/>
        <end position="196"/>
    </location>
</feature>
<dbReference type="EMBL" id="BAAASG010000029">
    <property type="protein sequence ID" value="GAA2522543.1"/>
    <property type="molecule type" value="Genomic_DNA"/>
</dbReference>
<comment type="function">
    <text evidence="9 10">This protein specifically catalyzes the removal of signal peptides from prolipoproteins.</text>
</comment>
<keyword evidence="3 9" id="KW-0645">Protease</keyword>
<dbReference type="PANTHER" id="PTHR33695">
    <property type="entry name" value="LIPOPROTEIN SIGNAL PEPTIDASE"/>
    <property type="match status" value="1"/>
</dbReference>
<dbReference type="Proteomes" id="UP001501777">
    <property type="component" value="Unassembled WGS sequence"/>
</dbReference>
<evidence type="ECO:0000256" key="2">
    <source>
        <dbReference type="ARBA" id="ARBA00022475"/>
    </source>
</evidence>
<evidence type="ECO:0000256" key="4">
    <source>
        <dbReference type="ARBA" id="ARBA00022692"/>
    </source>
</evidence>
<keyword evidence="5 9" id="KW-0064">Aspartyl protease</keyword>
<dbReference type="RefSeq" id="WP_344406808.1">
    <property type="nucleotide sequence ID" value="NZ_BAAASG010000029.1"/>
</dbReference>
<keyword evidence="2 9" id="KW-1003">Cell membrane</keyword>
<comment type="similarity">
    <text evidence="1 9 11">Belongs to the peptidase A8 family.</text>
</comment>
<accession>A0ABP6ASY5</accession>
<evidence type="ECO:0000256" key="6">
    <source>
        <dbReference type="ARBA" id="ARBA00022801"/>
    </source>
</evidence>
<keyword evidence="4 9" id="KW-0812">Transmembrane</keyword>
<organism evidence="13 14">
    <name type="scientific">Streptomyces longisporus</name>
    <dbReference type="NCBI Taxonomy" id="1948"/>
    <lineage>
        <taxon>Bacteria</taxon>
        <taxon>Bacillati</taxon>
        <taxon>Actinomycetota</taxon>
        <taxon>Actinomycetes</taxon>
        <taxon>Kitasatosporales</taxon>
        <taxon>Streptomycetaceae</taxon>
        <taxon>Streptomyces</taxon>
    </lineage>
</organism>
<dbReference type="Pfam" id="PF01252">
    <property type="entry name" value="Peptidase_A8"/>
    <property type="match status" value="1"/>
</dbReference>
<dbReference type="PROSITE" id="PS00855">
    <property type="entry name" value="SPASE_II"/>
    <property type="match status" value="1"/>
</dbReference>
<evidence type="ECO:0000256" key="3">
    <source>
        <dbReference type="ARBA" id="ARBA00022670"/>
    </source>
</evidence>
<dbReference type="PANTHER" id="PTHR33695:SF1">
    <property type="entry name" value="LIPOPROTEIN SIGNAL PEPTIDASE"/>
    <property type="match status" value="1"/>
</dbReference>
<evidence type="ECO:0000256" key="1">
    <source>
        <dbReference type="ARBA" id="ARBA00006139"/>
    </source>
</evidence>
<reference evidence="14" key="1">
    <citation type="journal article" date="2019" name="Int. J. Syst. Evol. Microbiol.">
        <title>The Global Catalogue of Microorganisms (GCM) 10K type strain sequencing project: providing services to taxonomists for standard genome sequencing and annotation.</title>
        <authorList>
            <consortium name="The Broad Institute Genomics Platform"/>
            <consortium name="The Broad Institute Genome Sequencing Center for Infectious Disease"/>
            <person name="Wu L."/>
            <person name="Ma J."/>
        </authorList>
    </citation>
    <scope>NUCLEOTIDE SEQUENCE [LARGE SCALE GENOMIC DNA]</scope>
    <source>
        <strain evidence="14">JCM 4395</strain>
    </source>
</reference>
<dbReference type="EC" id="3.4.23.36" evidence="9"/>
<keyword evidence="14" id="KW-1185">Reference proteome</keyword>
<evidence type="ECO:0000256" key="5">
    <source>
        <dbReference type="ARBA" id="ARBA00022750"/>
    </source>
</evidence>
<proteinExistence type="inferred from homology"/>
<dbReference type="InterPro" id="IPR001872">
    <property type="entry name" value="Peptidase_A8"/>
</dbReference>
<feature type="compositionally biased region" description="Basic and acidic residues" evidence="12">
    <location>
        <begin position="197"/>
        <end position="206"/>
    </location>
</feature>
<evidence type="ECO:0000256" key="10">
    <source>
        <dbReference type="RuleBase" id="RU000594"/>
    </source>
</evidence>
<evidence type="ECO:0000256" key="7">
    <source>
        <dbReference type="ARBA" id="ARBA00022989"/>
    </source>
</evidence>
<dbReference type="NCBIfam" id="TIGR00077">
    <property type="entry name" value="lspA"/>
    <property type="match status" value="1"/>
</dbReference>
<feature type="transmembrane region" description="Helical" evidence="9">
    <location>
        <begin position="113"/>
        <end position="135"/>
    </location>
</feature>
<comment type="pathway">
    <text evidence="9">Protein modification; lipoprotein biosynthesis (signal peptide cleavage).</text>
</comment>
<comment type="subcellular location">
    <subcellularLocation>
        <location evidence="9">Cell membrane</location>
        <topology evidence="9">Multi-pass membrane protein</topology>
    </subcellularLocation>
</comment>
<feature type="active site" evidence="9">
    <location>
        <position position="161"/>
    </location>
</feature>
<evidence type="ECO:0000256" key="9">
    <source>
        <dbReference type="HAMAP-Rule" id="MF_00161"/>
    </source>
</evidence>
<comment type="catalytic activity">
    <reaction evidence="9 10">
        <text>Release of signal peptides from bacterial membrane prolipoproteins. Hydrolyzes -Xaa-Yaa-Zaa-|-(S,diacylglyceryl)Cys-, in which Xaa is hydrophobic (preferably Leu), and Yaa (Ala or Ser) and Zaa (Gly or Ala) have small, neutral side chains.</text>
        <dbReference type="EC" id="3.4.23.36"/>
    </reaction>
</comment>
<evidence type="ECO:0000256" key="11">
    <source>
        <dbReference type="RuleBase" id="RU004181"/>
    </source>
</evidence>
<comment type="caution">
    <text evidence="9">Lacks conserved residue(s) required for the propagation of feature annotation.</text>
</comment>
<name>A0ABP6ASY5_STRLO</name>
<dbReference type="PRINTS" id="PR00781">
    <property type="entry name" value="LIPOSIGPTASE"/>
</dbReference>
<sequence>MEQIITTDNASQSQPETATRAVDERALAQRSLTALLTAAALTYALDIGTKLVAVSRLEGQEPVAIAGRVLTLQVFRNSGAAFSSGQAFTAVFTVISVSVVVVIARVARRLQSFPWAVALGLLLGGALGNLTDRIFRAPGVFRGHVVDFISVEHFAVFNLADSAIVCGGALAVFLSFLGTSLDGSSSQDRQSRSIPAPRRDAPDPKA</sequence>
<gene>
    <name evidence="13" type="primary">lspA_2</name>
    <name evidence="9" type="synonym">lspA</name>
    <name evidence="13" type="ORF">GCM10010276_86950</name>
</gene>
<keyword evidence="6 9" id="KW-0378">Hydrolase</keyword>
<evidence type="ECO:0000313" key="13">
    <source>
        <dbReference type="EMBL" id="GAA2522543.1"/>
    </source>
</evidence>
<evidence type="ECO:0000256" key="12">
    <source>
        <dbReference type="SAM" id="MobiDB-lite"/>
    </source>
</evidence>
<comment type="caution">
    <text evidence="13">The sequence shown here is derived from an EMBL/GenBank/DDBJ whole genome shotgun (WGS) entry which is preliminary data.</text>
</comment>
<keyword evidence="7 9" id="KW-1133">Transmembrane helix</keyword>
<feature type="transmembrane region" description="Helical" evidence="9">
    <location>
        <begin position="155"/>
        <end position="177"/>
    </location>
</feature>
<feature type="region of interest" description="Disordered" evidence="12">
    <location>
        <begin position="182"/>
        <end position="206"/>
    </location>
</feature>
<keyword evidence="8 9" id="KW-0472">Membrane</keyword>
<feature type="active site" evidence="9">
    <location>
        <position position="147"/>
    </location>
</feature>
<protein>
    <recommendedName>
        <fullName evidence="9">Lipoprotein signal peptidase</fullName>
        <ecNumber evidence="9">3.4.23.36</ecNumber>
    </recommendedName>
    <alternativeName>
        <fullName evidence="9">Prolipoprotein signal peptidase</fullName>
    </alternativeName>
    <alternativeName>
        <fullName evidence="9">Signal peptidase II</fullName>
        <shortName evidence="9">SPase II</shortName>
    </alternativeName>
</protein>
<feature type="transmembrane region" description="Helical" evidence="9">
    <location>
        <begin position="87"/>
        <end position="106"/>
    </location>
</feature>